<gene>
    <name evidence="2" type="ORF">J2S74_003481</name>
</gene>
<dbReference type="RefSeq" id="WP_307327657.1">
    <property type="nucleotide sequence ID" value="NZ_JAUSUG010000014.1"/>
</dbReference>
<dbReference type="Proteomes" id="UP001230005">
    <property type="component" value="Unassembled WGS sequence"/>
</dbReference>
<evidence type="ECO:0000256" key="1">
    <source>
        <dbReference type="SAM" id="Phobius"/>
    </source>
</evidence>
<proteinExistence type="predicted"/>
<keyword evidence="1" id="KW-1133">Transmembrane helix</keyword>
<keyword evidence="1" id="KW-0812">Transmembrane</keyword>
<accession>A0ABT9ZXW6</accession>
<evidence type="ECO:0000313" key="2">
    <source>
        <dbReference type="EMBL" id="MDQ0256082.1"/>
    </source>
</evidence>
<keyword evidence="3" id="KW-1185">Reference proteome</keyword>
<evidence type="ECO:0000313" key="3">
    <source>
        <dbReference type="Proteomes" id="UP001230005"/>
    </source>
</evidence>
<sequence>MEQQDNLSLLIKALFFIGSLLFLIATFLNLQDEIKNGNNLLS</sequence>
<dbReference type="EMBL" id="JAUSUG010000014">
    <property type="protein sequence ID" value="MDQ0256082.1"/>
    <property type="molecule type" value="Genomic_DNA"/>
</dbReference>
<organism evidence="2 3">
    <name type="scientific">Evansella vedderi</name>
    <dbReference type="NCBI Taxonomy" id="38282"/>
    <lineage>
        <taxon>Bacteria</taxon>
        <taxon>Bacillati</taxon>
        <taxon>Bacillota</taxon>
        <taxon>Bacilli</taxon>
        <taxon>Bacillales</taxon>
        <taxon>Bacillaceae</taxon>
        <taxon>Evansella</taxon>
    </lineage>
</organism>
<protein>
    <submittedName>
        <fullName evidence="2">Uncharacterized protein</fullName>
    </submittedName>
</protein>
<reference evidence="2 3" key="1">
    <citation type="submission" date="2023-07" db="EMBL/GenBank/DDBJ databases">
        <title>Genomic Encyclopedia of Type Strains, Phase IV (KMG-IV): sequencing the most valuable type-strain genomes for metagenomic binning, comparative biology and taxonomic classification.</title>
        <authorList>
            <person name="Goeker M."/>
        </authorList>
    </citation>
    <scope>NUCLEOTIDE SEQUENCE [LARGE SCALE GENOMIC DNA]</scope>
    <source>
        <strain evidence="2 3">DSM 9768</strain>
    </source>
</reference>
<comment type="caution">
    <text evidence="2">The sequence shown here is derived from an EMBL/GenBank/DDBJ whole genome shotgun (WGS) entry which is preliminary data.</text>
</comment>
<feature type="transmembrane region" description="Helical" evidence="1">
    <location>
        <begin position="7"/>
        <end position="28"/>
    </location>
</feature>
<name>A0ABT9ZXW6_9BACI</name>
<keyword evidence="1" id="KW-0472">Membrane</keyword>